<dbReference type="Gene3D" id="3.40.30.10">
    <property type="entry name" value="Glutaredoxin"/>
    <property type="match status" value="1"/>
</dbReference>
<dbReference type="GO" id="GO:0016491">
    <property type="term" value="F:oxidoreductase activity"/>
    <property type="evidence" value="ECO:0007669"/>
    <property type="project" value="InterPro"/>
</dbReference>
<comment type="caution">
    <text evidence="3">The sequence shown here is derived from an EMBL/GenBank/DDBJ whole genome shotgun (WGS) entry which is preliminary data.</text>
</comment>
<dbReference type="SUPFAM" id="SSF52833">
    <property type="entry name" value="Thioredoxin-like"/>
    <property type="match status" value="1"/>
</dbReference>
<accession>A0A7W0CBP5</accession>
<evidence type="ECO:0000256" key="1">
    <source>
        <dbReference type="SAM" id="SignalP"/>
    </source>
</evidence>
<evidence type="ECO:0000259" key="2">
    <source>
        <dbReference type="Pfam" id="PF00578"/>
    </source>
</evidence>
<gene>
    <name evidence="3" type="ORF">HNR65_003098</name>
</gene>
<sequence>MPIRKLSLLFTLFLFLSACASLGGEKQPHNINDFAHDFTLPDQDGNLVRLSDTLDNYQGAVIAFYPKDDSRN</sequence>
<keyword evidence="4" id="KW-1185">Reference proteome</keyword>
<feature type="chain" id="PRO_5030995733" description="Alkyl hydroperoxide reductase subunit C/ Thiol specific antioxidant domain-containing protein" evidence="1">
    <location>
        <begin position="21"/>
        <end position="72"/>
    </location>
</feature>
<dbReference type="AlphaFoldDB" id="A0A7W0CBP5"/>
<keyword evidence="1" id="KW-0732">Signal</keyword>
<proteinExistence type="predicted"/>
<dbReference type="EMBL" id="JACDUS010000012">
    <property type="protein sequence ID" value="MBA2882743.1"/>
    <property type="molecule type" value="Genomic_DNA"/>
</dbReference>
<dbReference type="Proteomes" id="UP000525298">
    <property type="component" value="Unassembled WGS sequence"/>
</dbReference>
<protein>
    <recommendedName>
        <fullName evidence="2">Alkyl hydroperoxide reductase subunit C/ Thiol specific antioxidant domain-containing protein</fullName>
    </recommendedName>
</protein>
<evidence type="ECO:0000313" key="4">
    <source>
        <dbReference type="Proteomes" id="UP000525298"/>
    </source>
</evidence>
<feature type="domain" description="Alkyl hydroperoxide reductase subunit C/ Thiol specific antioxidant" evidence="2">
    <location>
        <begin position="31"/>
        <end position="70"/>
    </location>
</feature>
<dbReference type="GO" id="GO:0016209">
    <property type="term" value="F:antioxidant activity"/>
    <property type="evidence" value="ECO:0007669"/>
    <property type="project" value="InterPro"/>
</dbReference>
<dbReference type="InterPro" id="IPR036249">
    <property type="entry name" value="Thioredoxin-like_sf"/>
</dbReference>
<dbReference type="InterPro" id="IPR000866">
    <property type="entry name" value="AhpC/TSA"/>
</dbReference>
<dbReference type="PROSITE" id="PS51257">
    <property type="entry name" value="PROKAR_LIPOPROTEIN"/>
    <property type="match status" value="1"/>
</dbReference>
<feature type="signal peptide" evidence="1">
    <location>
        <begin position="1"/>
        <end position="20"/>
    </location>
</feature>
<reference evidence="3 4" key="1">
    <citation type="submission" date="2020-07" db="EMBL/GenBank/DDBJ databases">
        <title>Genomic Encyclopedia of Type Strains, Phase IV (KMG-IV): sequencing the most valuable type-strain genomes for metagenomic binning, comparative biology and taxonomic classification.</title>
        <authorList>
            <person name="Goeker M."/>
        </authorList>
    </citation>
    <scope>NUCLEOTIDE SEQUENCE [LARGE SCALE GENOMIC DNA]</scope>
    <source>
        <strain evidence="3 4">DSM 17721</strain>
    </source>
</reference>
<organism evidence="3 4">
    <name type="scientific">Desulfosalsimonas propionicica</name>
    <dbReference type="NCBI Taxonomy" id="332175"/>
    <lineage>
        <taxon>Bacteria</taxon>
        <taxon>Pseudomonadati</taxon>
        <taxon>Thermodesulfobacteriota</taxon>
        <taxon>Desulfobacteria</taxon>
        <taxon>Desulfobacterales</taxon>
        <taxon>Desulfosalsimonadaceae</taxon>
        <taxon>Desulfosalsimonas</taxon>
    </lineage>
</organism>
<evidence type="ECO:0000313" key="3">
    <source>
        <dbReference type="EMBL" id="MBA2882743.1"/>
    </source>
</evidence>
<dbReference type="Pfam" id="PF00578">
    <property type="entry name" value="AhpC-TSA"/>
    <property type="match status" value="1"/>
</dbReference>
<name>A0A7W0CBP5_9BACT</name>